<accession>A0A8T0GQH2</accession>
<dbReference type="EMBL" id="CM026430">
    <property type="protein sequence ID" value="KAG0561866.1"/>
    <property type="molecule type" value="Genomic_DNA"/>
</dbReference>
<dbReference type="GO" id="GO:0030570">
    <property type="term" value="F:pectate lyase activity"/>
    <property type="evidence" value="ECO:0007669"/>
    <property type="project" value="UniProtKB-EC"/>
</dbReference>
<evidence type="ECO:0000256" key="2">
    <source>
        <dbReference type="ARBA" id="ARBA00005220"/>
    </source>
</evidence>
<feature type="chain" id="PRO_5035968322" description="Pectate lyase" evidence="8">
    <location>
        <begin position="27"/>
        <end position="595"/>
    </location>
</feature>
<comment type="catalytic activity">
    <reaction evidence="1 8">
        <text>Eliminative cleavage of (1-&gt;4)-alpha-D-galacturonan to give oligosaccharides with 4-deoxy-alpha-D-galact-4-enuronosyl groups at their non-reducing ends.</text>
        <dbReference type="EC" id="4.2.2.2"/>
    </reaction>
</comment>
<dbReference type="InterPro" id="IPR002022">
    <property type="entry name" value="Pec_lyase"/>
</dbReference>
<dbReference type="GO" id="GO:0046872">
    <property type="term" value="F:metal ion binding"/>
    <property type="evidence" value="ECO:0007669"/>
    <property type="project" value="UniProtKB-KW"/>
</dbReference>
<evidence type="ECO:0000256" key="3">
    <source>
        <dbReference type="ARBA" id="ARBA00012272"/>
    </source>
</evidence>
<dbReference type="SMART" id="SM00656">
    <property type="entry name" value="Amb_all"/>
    <property type="match status" value="1"/>
</dbReference>
<evidence type="ECO:0000256" key="5">
    <source>
        <dbReference type="ARBA" id="ARBA00022729"/>
    </source>
</evidence>
<evidence type="ECO:0000313" key="12">
    <source>
        <dbReference type="Proteomes" id="UP000822688"/>
    </source>
</evidence>
<evidence type="ECO:0000256" key="7">
    <source>
        <dbReference type="ARBA" id="ARBA00023239"/>
    </source>
</evidence>
<dbReference type="PANTHER" id="PTHR31683">
    <property type="entry name" value="PECTATE LYASE 18-RELATED"/>
    <property type="match status" value="1"/>
</dbReference>
<name>A0A8T0GQH2_CERPU</name>
<organism evidence="11 12">
    <name type="scientific">Ceratodon purpureus</name>
    <name type="common">Fire moss</name>
    <name type="synonym">Dicranum purpureum</name>
    <dbReference type="NCBI Taxonomy" id="3225"/>
    <lineage>
        <taxon>Eukaryota</taxon>
        <taxon>Viridiplantae</taxon>
        <taxon>Streptophyta</taxon>
        <taxon>Embryophyta</taxon>
        <taxon>Bryophyta</taxon>
        <taxon>Bryophytina</taxon>
        <taxon>Bryopsida</taxon>
        <taxon>Dicranidae</taxon>
        <taxon>Pseudoditrichales</taxon>
        <taxon>Ditrichaceae</taxon>
        <taxon>Ceratodon</taxon>
    </lineage>
</organism>
<dbReference type="SUPFAM" id="SSF51126">
    <property type="entry name" value="Pectin lyase-like"/>
    <property type="match status" value="1"/>
</dbReference>
<dbReference type="Proteomes" id="UP000822688">
    <property type="component" value="Chromosome 9"/>
</dbReference>
<dbReference type="PRINTS" id="PR00807">
    <property type="entry name" value="AMBALLERGEN"/>
</dbReference>
<dbReference type="InterPro" id="IPR018082">
    <property type="entry name" value="AmbAllergen"/>
</dbReference>
<dbReference type="InterPro" id="IPR012334">
    <property type="entry name" value="Pectin_lyas_fold"/>
</dbReference>
<feature type="signal peptide" evidence="8">
    <location>
        <begin position="1"/>
        <end position="26"/>
    </location>
</feature>
<evidence type="ECO:0000313" key="11">
    <source>
        <dbReference type="EMBL" id="KAG0561866.1"/>
    </source>
</evidence>
<dbReference type="InterPro" id="IPR011050">
    <property type="entry name" value="Pectin_lyase_fold/virulence"/>
</dbReference>
<comment type="pathway">
    <text evidence="2 8">Glycan metabolism; pectin degradation; 2-dehydro-3-deoxy-D-gluconate from pectin: step 2/5.</text>
</comment>
<evidence type="ECO:0000256" key="1">
    <source>
        <dbReference type="ARBA" id="ARBA00000695"/>
    </source>
</evidence>
<dbReference type="PANTHER" id="PTHR31683:SF187">
    <property type="entry name" value="PECTATE LYASE 18-RELATED"/>
    <property type="match status" value="1"/>
</dbReference>
<evidence type="ECO:0000256" key="9">
    <source>
        <dbReference type="SAM" id="MobiDB-lite"/>
    </source>
</evidence>
<dbReference type="InterPro" id="IPR045032">
    <property type="entry name" value="PEL"/>
</dbReference>
<dbReference type="EC" id="4.2.2.2" evidence="3 8"/>
<dbReference type="Pfam" id="PF00544">
    <property type="entry name" value="Pectate_lyase_4"/>
    <property type="match status" value="1"/>
</dbReference>
<feature type="region of interest" description="Disordered" evidence="9">
    <location>
        <begin position="139"/>
        <end position="177"/>
    </location>
</feature>
<keyword evidence="7 8" id="KW-0456">Lyase</keyword>
<keyword evidence="12" id="KW-1185">Reference proteome</keyword>
<comment type="cofactor">
    <cofactor evidence="8">
        <name>Ca(2+)</name>
        <dbReference type="ChEBI" id="CHEBI:29108"/>
    </cofactor>
    <text evidence="8">Binds 1 Ca(2+) ion. Required for its activity.</text>
</comment>
<proteinExistence type="inferred from homology"/>
<gene>
    <name evidence="11" type="ORF">KC19_9G099000</name>
</gene>
<keyword evidence="4 8" id="KW-0479">Metal-binding</keyword>
<protein>
    <recommendedName>
        <fullName evidence="3 8">Pectate lyase</fullName>
        <ecNumber evidence="3 8">4.2.2.2</ecNumber>
    </recommendedName>
</protein>
<evidence type="ECO:0000259" key="10">
    <source>
        <dbReference type="SMART" id="SM00656"/>
    </source>
</evidence>
<evidence type="ECO:0000256" key="6">
    <source>
        <dbReference type="ARBA" id="ARBA00022837"/>
    </source>
</evidence>
<feature type="region of interest" description="Disordered" evidence="9">
    <location>
        <begin position="199"/>
        <end position="240"/>
    </location>
</feature>
<keyword evidence="6 8" id="KW-0106">Calcium</keyword>
<feature type="region of interest" description="Disordered" evidence="9">
    <location>
        <begin position="70"/>
        <end position="92"/>
    </location>
</feature>
<sequence length="595" mass="63164">MATSKMRIVVLMAMAAMLLLSVQVLAGEAIVASTDTIVTPAEVVVSSEELTTVKVPTAAPAKDEVVVLSEEPATDEKPAAAPDSTDSFAAVTTTSSLSESTLDGSVVVENSTDSFPEVTTTSLSDDTIDGTYDSYAEEGNLMSDDGDLSFAGEQSFDGSYPEEASFADLPDGDDADAEQLDFGLADEDTVRPYDESFFDESAATSGVPPGFDVDETGETGNATDSTSDDSELSLASSGGGCQTGNPIDDCWRCDGNWAAHRQSLANCAQGFGKCAIGGRNGPLYWVTSPRDDDPANPAPGTLRYAVTRPGPLWIVFKSSMTIKLKGELMVTSYKTIDGRGVTVHIAGGAGITLQRVSNVIVHGLYIHDVFPTGPGKIMTSTNHVGNRGRADGDAISVFSSKCIWIDHCYFARGKDGLVDVIRGSSMVTISNSFFTQHDKVILLGAHKDDYMDRDMKVTIMLNIFGPGLVQRMPRVRFGTAHVVNNDYTSGWGIYAIGGSEAPVLNCEGNLFQPGRGPKGVAKKVWDGGGMYGGPKTWPWRATGNEYRGGAFFQTSGPQTGQVYAKATSCSARPVYMVERMTRSAGPLKCRPGSRC</sequence>
<dbReference type="Gene3D" id="2.160.20.10">
    <property type="entry name" value="Single-stranded right-handed beta-helix, Pectin lyase-like"/>
    <property type="match status" value="1"/>
</dbReference>
<feature type="domain" description="Pectate lyase" evidence="10">
    <location>
        <begin position="319"/>
        <end position="517"/>
    </location>
</feature>
<evidence type="ECO:0000256" key="4">
    <source>
        <dbReference type="ARBA" id="ARBA00022723"/>
    </source>
</evidence>
<evidence type="ECO:0000256" key="8">
    <source>
        <dbReference type="RuleBase" id="RU361123"/>
    </source>
</evidence>
<keyword evidence="5 8" id="KW-0732">Signal</keyword>
<comment type="similarity">
    <text evidence="8">Belongs to the polysaccharide lyase 1 family.</text>
</comment>
<dbReference type="AlphaFoldDB" id="A0A8T0GQH2"/>
<reference evidence="11" key="1">
    <citation type="submission" date="2020-06" db="EMBL/GenBank/DDBJ databases">
        <title>WGS assembly of Ceratodon purpureus strain R40.</title>
        <authorList>
            <person name="Carey S.B."/>
            <person name="Jenkins J."/>
            <person name="Shu S."/>
            <person name="Lovell J.T."/>
            <person name="Sreedasyam A."/>
            <person name="Maumus F."/>
            <person name="Tiley G.P."/>
            <person name="Fernandez-Pozo N."/>
            <person name="Barry K."/>
            <person name="Chen C."/>
            <person name="Wang M."/>
            <person name="Lipzen A."/>
            <person name="Daum C."/>
            <person name="Saski C.A."/>
            <person name="Payton A.C."/>
            <person name="Mcbreen J.C."/>
            <person name="Conrad R.E."/>
            <person name="Kollar L.M."/>
            <person name="Olsson S."/>
            <person name="Huttunen S."/>
            <person name="Landis J.B."/>
            <person name="Wickett N.J."/>
            <person name="Johnson M.G."/>
            <person name="Rensing S.A."/>
            <person name="Grimwood J."/>
            <person name="Schmutz J."/>
            <person name="Mcdaniel S.F."/>
        </authorList>
    </citation>
    <scope>NUCLEOTIDE SEQUENCE</scope>
    <source>
        <strain evidence="11">R40</strain>
    </source>
</reference>
<comment type="caution">
    <text evidence="11">The sequence shown here is derived from an EMBL/GenBank/DDBJ whole genome shotgun (WGS) entry which is preliminary data.</text>
</comment>